<feature type="transmembrane region" description="Helical" evidence="2">
    <location>
        <begin position="127"/>
        <end position="154"/>
    </location>
</feature>
<feature type="non-terminal residue" evidence="3">
    <location>
        <position position="581"/>
    </location>
</feature>
<feature type="region of interest" description="Disordered" evidence="1">
    <location>
        <begin position="172"/>
        <end position="215"/>
    </location>
</feature>
<gene>
    <name evidence="3" type="ORF">SCF082_LOCUS11830</name>
</gene>
<feature type="transmembrane region" description="Helical" evidence="2">
    <location>
        <begin position="410"/>
        <end position="439"/>
    </location>
</feature>
<name>A0ABP0JFS9_9DINO</name>
<organism evidence="3 4">
    <name type="scientific">Durusdinium trenchii</name>
    <dbReference type="NCBI Taxonomy" id="1381693"/>
    <lineage>
        <taxon>Eukaryota</taxon>
        <taxon>Sar</taxon>
        <taxon>Alveolata</taxon>
        <taxon>Dinophyceae</taxon>
        <taxon>Suessiales</taxon>
        <taxon>Symbiodiniaceae</taxon>
        <taxon>Durusdinium</taxon>
    </lineage>
</organism>
<keyword evidence="4" id="KW-1185">Reference proteome</keyword>
<dbReference type="EMBL" id="CAXAMM010007081">
    <property type="protein sequence ID" value="CAK9013204.1"/>
    <property type="molecule type" value="Genomic_DNA"/>
</dbReference>
<comment type="caution">
    <text evidence="3">The sequence shown here is derived from an EMBL/GenBank/DDBJ whole genome shotgun (WGS) entry which is preliminary data.</text>
</comment>
<feature type="transmembrane region" description="Helical" evidence="2">
    <location>
        <begin position="224"/>
        <end position="248"/>
    </location>
</feature>
<evidence type="ECO:0000313" key="4">
    <source>
        <dbReference type="Proteomes" id="UP001642464"/>
    </source>
</evidence>
<dbReference type="Proteomes" id="UP001642464">
    <property type="component" value="Unassembled WGS sequence"/>
</dbReference>
<evidence type="ECO:0000256" key="2">
    <source>
        <dbReference type="SAM" id="Phobius"/>
    </source>
</evidence>
<keyword evidence="2" id="KW-1133">Transmembrane helix</keyword>
<feature type="transmembrane region" description="Helical" evidence="2">
    <location>
        <begin position="30"/>
        <end position="47"/>
    </location>
</feature>
<feature type="transmembrane region" description="Helical" evidence="2">
    <location>
        <begin position="297"/>
        <end position="324"/>
    </location>
</feature>
<accession>A0ABP0JFS9</accession>
<keyword evidence="2" id="KW-0472">Membrane</keyword>
<feature type="transmembrane region" description="Helical" evidence="2">
    <location>
        <begin position="370"/>
        <end position="390"/>
    </location>
</feature>
<reference evidence="3 4" key="1">
    <citation type="submission" date="2024-02" db="EMBL/GenBank/DDBJ databases">
        <authorList>
            <person name="Chen Y."/>
            <person name="Shah S."/>
            <person name="Dougan E. K."/>
            <person name="Thang M."/>
            <person name="Chan C."/>
        </authorList>
    </citation>
    <scope>NUCLEOTIDE SEQUENCE [LARGE SCALE GENOMIC DNA]</scope>
</reference>
<protein>
    <submittedName>
        <fullName evidence="3">Uncharacterized protein</fullName>
    </submittedName>
</protein>
<sequence length="581" mass="62692">MGRKPMFGKNRGSSTELFATPDRTLDDVRLLSDLLLGMSYILLLGYVRSRPSSKWDEGPGRYMPLPPFALVFGLASAAVFAASKFHKGAEDMEVLLLLLSSSINLLKKSPLNVVMTAVQNDYKIFEMVMAFGFVVSASSAMVADFMSRMVYLLFGSGKRAEEARELDSKIAQAEADAKKNKSPGGKKGKQQQKEQDKKAKATQKAPESKPKPGLPPAGGYEMGLYVVIAVTAMVVTLVAALTFLQTQLPRSKAPKTPEDWFPLFKEILPFRFGVLMLLETVGLLAEPNALFTKKPSGGLQVTSAATALLVRFAAACLLFGAMIVDIGASGQGFMKLLERDMAHMLVVGLFIVTLAVGLVPRYAKAHSTGLTLVVILLASAVGAIVNPASIPAQLHVTPLALHKGLTTTTVMTVPLMMVLGGSMTIGVAMLVGTLVVSLYSEEFAVLAIPCVTAASCAPATPASAAALPHGSHQTAGQSGPVVAEQPLAWRWTPQELVRRLREAPRAQQQQQVHALVPHSREANYVSQWKSKTRKMPALKALKQFASDGANKKPLQLRLDPALFWREHEDLPDILQDPRCEL</sequence>
<keyword evidence="2" id="KW-0812">Transmembrane</keyword>
<proteinExistence type="predicted"/>
<feature type="transmembrane region" description="Helical" evidence="2">
    <location>
        <begin position="62"/>
        <end position="82"/>
    </location>
</feature>
<evidence type="ECO:0000256" key="1">
    <source>
        <dbReference type="SAM" id="MobiDB-lite"/>
    </source>
</evidence>
<feature type="transmembrane region" description="Helical" evidence="2">
    <location>
        <begin position="344"/>
        <end position="363"/>
    </location>
</feature>
<feature type="compositionally biased region" description="Basic residues" evidence="1">
    <location>
        <begin position="180"/>
        <end position="190"/>
    </location>
</feature>
<evidence type="ECO:0000313" key="3">
    <source>
        <dbReference type="EMBL" id="CAK9013204.1"/>
    </source>
</evidence>